<dbReference type="InterPro" id="IPR036097">
    <property type="entry name" value="HisK_dim/P_sf"/>
</dbReference>
<keyword evidence="10" id="KW-0067">ATP-binding</keyword>
<evidence type="ECO:0000256" key="11">
    <source>
        <dbReference type="ARBA" id="ARBA00022989"/>
    </source>
</evidence>
<dbReference type="PROSITE" id="PS50112">
    <property type="entry name" value="PAS"/>
    <property type="match status" value="1"/>
</dbReference>
<dbReference type="PANTHER" id="PTHR42878">
    <property type="entry name" value="TWO-COMPONENT HISTIDINE KINASE"/>
    <property type="match status" value="1"/>
</dbReference>
<dbReference type="InterPro" id="IPR013656">
    <property type="entry name" value="PAS_4"/>
</dbReference>
<feature type="domain" description="PAS" evidence="17">
    <location>
        <begin position="325"/>
        <end position="360"/>
    </location>
</feature>
<keyword evidence="5" id="KW-0597">Phosphoprotein</keyword>
<sequence length="683" mass="70073">MSSASARAGAGRTASLLVAGAAAYLGLGVLGREMTFPGQTLALAWPAAGGSVLLLGLAPQRWWPVAGLLLAVATFGFNFGTGLEPTLSAAFVVPNVVQAFVGALVLRGTAPHLLGGGGTRPLTAPRDFLALLVTAVSSSLAAVLSGTLALWLLRGSWDALDSLLWLGRNSAGALVVLTVVVVLVGRVPATGGDPFAGLVPRGPERLLELVALVAATTGLYVLVFGRYAGLPLAFPLLVPSVWAGLRFGPRTVALHSLAVGAGVAVATLRGVGPFARGASWAEQALVSQLFIGTVLALGMLLALQAVERRALTRVVGRAHAEVSNQAALLSTVIDSMHEGLVVLDDEGRVLLRNPSAARLVPGVAAQGEVSTGSGPWVSGADGRPLALDELPFARALRGERVVAEDAEVHHGDGADRRVLRVSAQRLPFASDSGRGQAVVIYHDVTAEHAQRAALESFAHVVAHDLKGPLGTVQGWTELLEAEATAAPQVDSGEVLGVLARVSGATDTMGRLIGGLLEASTSRHAQVRLGEVDLTAVAEAVAAQWREPVTGAAPVITVDPLPAARADEVLVRQLLGNLVGNAVKYVERGRAAEVTVSGRVVGEHVEVVVADRGVGVPPGQHEAIFAVLHRAHAGSDYEGHGIGLSVCQTIVERHGGTIVARPRTTGPGTAFVFTLPAVATPAAG</sequence>
<feature type="transmembrane region" description="Helical" evidence="15">
    <location>
        <begin position="128"/>
        <end position="153"/>
    </location>
</feature>
<comment type="catalytic activity">
    <reaction evidence="1">
        <text>ATP + protein L-histidine = ADP + protein N-phospho-L-histidine.</text>
        <dbReference type="EC" id="2.7.13.3"/>
    </reaction>
</comment>
<dbReference type="PRINTS" id="PR00344">
    <property type="entry name" value="BCTRLSENSOR"/>
</dbReference>
<keyword evidence="19" id="KW-1185">Reference proteome</keyword>
<dbReference type="Proteomes" id="UP000198859">
    <property type="component" value="Chromosome I"/>
</dbReference>
<accession>A0A1H1M7L3</accession>
<evidence type="ECO:0000256" key="2">
    <source>
        <dbReference type="ARBA" id="ARBA00004651"/>
    </source>
</evidence>
<dbReference type="InterPro" id="IPR003594">
    <property type="entry name" value="HATPase_dom"/>
</dbReference>
<keyword evidence="6" id="KW-0808">Transferase</keyword>
<feature type="transmembrane region" description="Helical" evidence="15">
    <location>
        <begin position="165"/>
        <end position="185"/>
    </location>
</feature>
<feature type="transmembrane region" description="Helical" evidence="15">
    <location>
        <begin position="41"/>
        <end position="58"/>
    </location>
</feature>
<dbReference type="GO" id="GO:0000155">
    <property type="term" value="F:phosphorelay sensor kinase activity"/>
    <property type="evidence" value="ECO:0007669"/>
    <property type="project" value="InterPro"/>
</dbReference>
<dbReference type="GO" id="GO:0007234">
    <property type="term" value="P:osmosensory signaling via phosphorelay pathway"/>
    <property type="evidence" value="ECO:0007669"/>
    <property type="project" value="TreeGrafter"/>
</dbReference>
<dbReference type="PANTHER" id="PTHR42878:SF7">
    <property type="entry name" value="SENSOR HISTIDINE KINASE GLRK"/>
    <property type="match status" value="1"/>
</dbReference>
<evidence type="ECO:0000256" key="3">
    <source>
        <dbReference type="ARBA" id="ARBA00012438"/>
    </source>
</evidence>
<dbReference type="EMBL" id="LT629757">
    <property type="protein sequence ID" value="SDR82395.1"/>
    <property type="molecule type" value="Genomic_DNA"/>
</dbReference>
<keyword evidence="11 15" id="KW-1133">Transmembrane helix</keyword>
<feature type="transmembrane region" description="Helical" evidence="15">
    <location>
        <begin position="252"/>
        <end position="272"/>
    </location>
</feature>
<dbReference type="SUPFAM" id="SSF55874">
    <property type="entry name" value="ATPase domain of HSP90 chaperone/DNA topoisomerase II/histidine kinase"/>
    <property type="match status" value="1"/>
</dbReference>
<dbReference type="InterPro" id="IPR050351">
    <property type="entry name" value="BphY/WalK/GraS-like"/>
</dbReference>
<dbReference type="SMART" id="SM00387">
    <property type="entry name" value="HATPase_c"/>
    <property type="match status" value="1"/>
</dbReference>
<dbReference type="AlphaFoldDB" id="A0A1H1M7L3"/>
<feature type="transmembrane region" description="Helical" evidence="15">
    <location>
        <begin position="284"/>
        <end position="303"/>
    </location>
</feature>
<dbReference type="InterPro" id="IPR000014">
    <property type="entry name" value="PAS"/>
</dbReference>
<evidence type="ECO:0000256" key="15">
    <source>
        <dbReference type="SAM" id="Phobius"/>
    </source>
</evidence>
<feature type="transmembrane region" description="Helical" evidence="15">
    <location>
        <begin position="65"/>
        <end position="83"/>
    </location>
</feature>
<dbReference type="Gene3D" id="3.30.565.10">
    <property type="entry name" value="Histidine kinase-like ATPase, C-terminal domain"/>
    <property type="match status" value="1"/>
</dbReference>
<keyword evidence="9" id="KW-0418">Kinase</keyword>
<evidence type="ECO:0000256" key="8">
    <source>
        <dbReference type="ARBA" id="ARBA00022741"/>
    </source>
</evidence>
<evidence type="ECO:0000313" key="18">
    <source>
        <dbReference type="EMBL" id="SDR82395.1"/>
    </source>
</evidence>
<dbReference type="EC" id="2.7.13.3" evidence="3"/>
<dbReference type="RefSeq" id="WP_091725610.1">
    <property type="nucleotide sequence ID" value="NZ_LT629757.1"/>
</dbReference>
<evidence type="ECO:0000256" key="7">
    <source>
        <dbReference type="ARBA" id="ARBA00022692"/>
    </source>
</evidence>
<comment type="subcellular location">
    <subcellularLocation>
        <location evidence="2">Cell membrane</location>
        <topology evidence="2">Multi-pass membrane protein</topology>
    </subcellularLocation>
</comment>
<evidence type="ECO:0000259" key="16">
    <source>
        <dbReference type="PROSITE" id="PS50109"/>
    </source>
</evidence>
<dbReference type="InterPro" id="IPR036890">
    <property type="entry name" value="HATPase_C_sf"/>
</dbReference>
<dbReference type="Gene3D" id="3.30.450.20">
    <property type="entry name" value="PAS domain"/>
    <property type="match status" value="1"/>
</dbReference>
<dbReference type="GO" id="GO:0000156">
    <property type="term" value="F:phosphorelay response regulator activity"/>
    <property type="evidence" value="ECO:0007669"/>
    <property type="project" value="TreeGrafter"/>
</dbReference>
<dbReference type="GO" id="GO:0030295">
    <property type="term" value="F:protein kinase activator activity"/>
    <property type="evidence" value="ECO:0007669"/>
    <property type="project" value="TreeGrafter"/>
</dbReference>
<dbReference type="GO" id="GO:0005886">
    <property type="term" value="C:plasma membrane"/>
    <property type="evidence" value="ECO:0007669"/>
    <property type="project" value="UniProtKB-SubCell"/>
</dbReference>
<gene>
    <name evidence="18" type="ORF">SAMN04488570_0485</name>
</gene>
<evidence type="ECO:0000313" key="19">
    <source>
        <dbReference type="Proteomes" id="UP000198859"/>
    </source>
</evidence>
<dbReference type="SMART" id="SM00388">
    <property type="entry name" value="HisKA"/>
    <property type="match status" value="1"/>
</dbReference>
<dbReference type="GO" id="GO:0005524">
    <property type="term" value="F:ATP binding"/>
    <property type="evidence" value="ECO:0007669"/>
    <property type="project" value="UniProtKB-KW"/>
</dbReference>
<keyword evidence="13 15" id="KW-0472">Membrane</keyword>
<evidence type="ECO:0000256" key="13">
    <source>
        <dbReference type="ARBA" id="ARBA00023136"/>
    </source>
</evidence>
<evidence type="ECO:0000256" key="6">
    <source>
        <dbReference type="ARBA" id="ARBA00022679"/>
    </source>
</evidence>
<dbReference type="PROSITE" id="PS50109">
    <property type="entry name" value="HIS_KIN"/>
    <property type="match status" value="1"/>
</dbReference>
<dbReference type="InterPro" id="IPR035965">
    <property type="entry name" value="PAS-like_dom_sf"/>
</dbReference>
<reference evidence="19" key="1">
    <citation type="submission" date="2016-10" db="EMBL/GenBank/DDBJ databases">
        <authorList>
            <person name="Varghese N."/>
            <person name="Submissions S."/>
        </authorList>
    </citation>
    <scope>NUCLEOTIDE SEQUENCE [LARGE SCALE GENOMIC DNA]</scope>
    <source>
        <strain evidence="19">DSM 22127</strain>
    </source>
</reference>
<evidence type="ECO:0000256" key="5">
    <source>
        <dbReference type="ARBA" id="ARBA00022553"/>
    </source>
</evidence>
<dbReference type="SUPFAM" id="SSF47384">
    <property type="entry name" value="Homodimeric domain of signal transducing histidine kinase"/>
    <property type="match status" value="1"/>
</dbReference>
<dbReference type="OrthoDB" id="5241402at2"/>
<dbReference type="Pfam" id="PF05231">
    <property type="entry name" value="MASE1"/>
    <property type="match status" value="1"/>
</dbReference>
<dbReference type="Pfam" id="PF02518">
    <property type="entry name" value="HATPase_c"/>
    <property type="match status" value="1"/>
</dbReference>
<proteinExistence type="predicted"/>
<protein>
    <recommendedName>
        <fullName evidence="14">Sensor-like histidine kinase SenX3</fullName>
        <ecNumber evidence="3">2.7.13.3</ecNumber>
    </recommendedName>
</protein>
<dbReference type="SUPFAM" id="SSF55785">
    <property type="entry name" value="PYP-like sensor domain (PAS domain)"/>
    <property type="match status" value="1"/>
</dbReference>
<feature type="transmembrane region" description="Helical" evidence="15">
    <location>
        <begin position="89"/>
        <end position="107"/>
    </location>
</feature>
<dbReference type="Gene3D" id="1.10.287.130">
    <property type="match status" value="1"/>
</dbReference>
<evidence type="ECO:0000256" key="14">
    <source>
        <dbReference type="ARBA" id="ARBA00039401"/>
    </source>
</evidence>
<evidence type="ECO:0000256" key="10">
    <source>
        <dbReference type="ARBA" id="ARBA00022840"/>
    </source>
</evidence>
<evidence type="ECO:0000256" key="1">
    <source>
        <dbReference type="ARBA" id="ARBA00000085"/>
    </source>
</evidence>
<evidence type="ECO:0000259" key="17">
    <source>
        <dbReference type="PROSITE" id="PS50112"/>
    </source>
</evidence>
<dbReference type="InterPro" id="IPR003661">
    <property type="entry name" value="HisK_dim/P_dom"/>
</dbReference>
<keyword evidence="7 15" id="KW-0812">Transmembrane</keyword>
<dbReference type="CDD" id="cd00082">
    <property type="entry name" value="HisKA"/>
    <property type="match status" value="1"/>
</dbReference>
<dbReference type="Pfam" id="PF08448">
    <property type="entry name" value="PAS_4"/>
    <property type="match status" value="1"/>
</dbReference>
<dbReference type="InterPro" id="IPR004358">
    <property type="entry name" value="Sig_transdc_His_kin-like_C"/>
</dbReference>
<dbReference type="STRING" id="642780.SAMN04488570_0485"/>
<dbReference type="InterPro" id="IPR005467">
    <property type="entry name" value="His_kinase_dom"/>
</dbReference>
<evidence type="ECO:0000256" key="12">
    <source>
        <dbReference type="ARBA" id="ARBA00023012"/>
    </source>
</evidence>
<keyword evidence="8" id="KW-0547">Nucleotide-binding</keyword>
<keyword evidence="4" id="KW-1003">Cell membrane</keyword>
<dbReference type="InterPro" id="IPR007895">
    <property type="entry name" value="MASE1"/>
</dbReference>
<organism evidence="18 19">
    <name type="scientific">Nocardioides scoriae</name>
    <dbReference type="NCBI Taxonomy" id="642780"/>
    <lineage>
        <taxon>Bacteria</taxon>
        <taxon>Bacillati</taxon>
        <taxon>Actinomycetota</taxon>
        <taxon>Actinomycetes</taxon>
        <taxon>Propionibacteriales</taxon>
        <taxon>Nocardioidaceae</taxon>
        <taxon>Nocardioides</taxon>
    </lineage>
</organism>
<keyword evidence="12" id="KW-0902">Two-component regulatory system</keyword>
<name>A0A1H1M7L3_9ACTN</name>
<feature type="domain" description="Histidine kinase" evidence="16">
    <location>
        <begin position="460"/>
        <end position="678"/>
    </location>
</feature>
<evidence type="ECO:0000256" key="9">
    <source>
        <dbReference type="ARBA" id="ARBA00022777"/>
    </source>
</evidence>
<evidence type="ECO:0000256" key="4">
    <source>
        <dbReference type="ARBA" id="ARBA00022475"/>
    </source>
</evidence>
<feature type="transmembrane region" description="Helical" evidence="15">
    <location>
        <begin position="206"/>
        <end position="223"/>
    </location>
</feature>